<dbReference type="SUPFAM" id="SSF51695">
    <property type="entry name" value="PLC-like phosphodiesterases"/>
    <property type="match status" value="1"/>
</dbReference>
<name>A0ABY5UZ51_9BACT</name>
<evidence type="ECO:0000313" key="3">
    <source>
        <dbReference type="EMBL" id="UWN56669.1"/>
    </source>
</evidence>
<organism evidence="3 4">
    <name type="scientific">Alistipes ihumii AP11</name>
    <dbReference type="NCBI Taxonomy" id="1211813"/>
    <lineage>
        <taxon>Bacteria</taxon>
        <taxon>Pseudomonadati</taxon>
        <taxon>Bacteroidota</taxon>
        <taxon>Bacteroidia</taxon>
        <taxon>Bacteroidales</taxon>
        <taxon>Rikenellaceae</taxon>
        <taxon>Alistipes</taxon>
    </lineage>
</organism>
<dbReference type="RefSeq" id="WP_019246618.1">
    <property type="nucleotide sequence ID" value="NZ_CAPH01000018.1"/>
</dbReference>
<sequence length="256" mass="28224">MKIGKLFLTAVTFCSVASLQAQSETQIVAHRGYWKTEGSAQNSIASLEKAIEIGCRGSEIDLILTTDGVLVLHHDDAIAGKRVDASTYAEIKDVKLSNGESLPTFDAFLAVARKQKGTKPIIEIKPHQTKQKEDAAVRAALDAVRRAGMNKRVEYISFSKNICEQLIANGPKGIKVAYLGGDLSPRELAERGYTGLDYHIGTMRAHEEWFDEARKLGLEINVWTVNDEESMKYLIGKGVDYITTDEPELLQSLLGK</sequence>
<dbReference type="PANTHER" id="PTHR46211">
    <property type="entry name" value="GLYCEROPHOSPHORYL DIESTER PHOSPHODIESTERASE"/>
    <property type="match status" value="1"/>
</dbReference>
<dbReference type="Proteomes" id="UP001059295">
    <property type="component" value="Chromosome"/>
</dbReference>
<dbReference type="Pfam" id="PF03009">
    <property type="entry name" value="GDPD"/>
    <property type="match status" value="1"/>
</dbReference>
<feature type="domain" description="GP-PDE" evidence="2">
    <location>
        <begin position="25"/>
        <end position="254"/>
    </location>
</feature>
<feature type="signal peptide" evidence="1">
    <location>
        <begin position="1"/>
        <end position="23"/>
    </location>
</feature>
<reference evidence="3" key="1">
    <citation type="journal article" date="2022" name="Cell">
        <title>Design, construction, and in vivo augmentation of a complex gut microbiome.</title>
        <authorList>
            <person name="Cheng A.G."/>
            <person name="Ho P.Y."/>
            <person name="Aranda-Diaz A."/>
            <person name="Jain S."/>
            <person name="Yu F.B."/>
            <person name="Meng X."/>
            <person name="Wang M."/>
            <person name="Iakiviak M."/>
            <person name="Nagashima K."/>
            <person name="Zhao A."/>
            <person name="Murugkar P."/>
            <person name="Patil A."/>
            <person name="Atabakhsh K."/>
            <person name="Weakley A."/>
            <person name="Yan J."/>
            <person name="Brumbaugh A.R."/>
            <person name="Higginbottom S."/>
            <person name="Dimas A."/>
            <person name="Shiver A.L."/>
            <person name="Deutschbauer A."/>
            <person name="Neff N."/>
            <person name="Sonnenburg J.L."/>
            <person name="Huang K.C."/>
            <person name="Fischbach M.A."/>
        </authorList>
    </citation>
    <scope>NUCLEOTIDE SEQUENCE</scope>
    <source>
        <strain evidence="3">AP11</strain>
    </source>
</reference>
<gene>
    <name evidence="3" type="ORF">NQ491_08390</name>
</gene>
<dbReference type="PANTHER" id="PTHR46211:SF1">
    <property type="entry name" value="GLYCEROPHOSPHODIESTER PHOSPHODIESTERASE, CYTOPLASMIC"/>
    <property type="match status" value="1"/>
</dbReference>
<keyword evidence="1" id="KW-0732">Signal</keyword>
<proteinExistence type="predicted"/>
<evidence type="ECO:0000313" key="4">
    <source>
        <dbReference type="Proteomes" id="UP001059295"/>
    </source>
</evidence>
<evidence type="ECO:0000259" key="2">
    <source>
        <dbReference type="PROSITE" id="PS51704"/>
    </source>
</evidence>
<evidence type="ECO:0000256" key="1">
    <source>
        <dbReference type="SAM" id="SignalP"/>
    </source>
</evidence>
<dbReference type="EMBL" id="CP102294">
    <property type="protein sequence ID" value="UWN56669.1"/>
    <property type="molecule type" value="Genomic_DNA"/>
</dbReference>
<dbReference type="PROSITE" id="PS51704">
    <property type="entry name" value="GP_PDE"/>
    <property type="match status" value="1"/>
</dbReference>
<keyword evidence="4" id="KW-1185">Reference proteome</keyword>
<dbReference type="InterPro" id="IPR030395">
    <property type="entry name" value="GP_PDE_dom"/>
</dbReference>
<protein>
    <submittedName>
        <fullName evidence="3">Glycerophosphodiester phosphodiesterase</fullName>
    </submittedName>
</protein>
<feature type="chain" id="PRO_5046250540" evidence="1">
    <location>
        <begin position="24"/>
        <end position="256"/>
    </location>
</feature>
<dbReference type="Gene3D" id="3.20.20.190">
    <property type="entry name" value="Phosphatidylinositol (PI) phosphodiesterase"/>
    <property type="match status" value="1"/>
</dbReference>
<accession>A0ABY5UZ51</accession>
<dbReference type="GeneID" id="82891746"/>
<dbReference type="InterPro" id="IPR017946">
    <property type="entry name" value="PLC-like_Pdiesterase_TIM-brl"/>
</dbReference>